<proteinExistence type="predicted"/>
<dbReference type="InterPro" id="IPR027417">
    <property type="entry name" value="P-loop_NTPase"/>
</dbReference>
<dbReference type="NCBIfam" id="NF041492">
    <property type="entry name" value="MobF"/>
    <property type="match status" value="1"/>
</dbReference>
<dbReference type="SUPFAM" id="SSF52540">
    <property type="entry name" value="P-loop containing nucleoside triphosphate hydrolases"/>
    <property type="match status" value="2"/>
</dbReference>
<organism evidence="2">
    <name type="scientific">Rhodococcus erythropolis</name>
    <name type="common">Arthrobacter picolinophilus</name>
    <dbReference type="NCBI Taxonomy" id="1833"/>
    <lineage>
        <taxon>Bacteria</taxon>
        <taxon>Bacillati</taxon>
        <taxon>Actinomycetota</taxon>
        <taxon>Actinomycetes</taxon>
        <taxon>Mycobacteriales</taxon>
        <taxon>Nocardiaceae</taxon>
        <taxon>Rhodococcus</taxon>
        <taxon>Rhodococcus erythropolis group</taxon>
    </lineage>
</organism>
<gene>
    <name evidence="2" type="primary">traA</name>
</gene>
<dbReference type="Gene3D" id="2.30.30.940">
    <property type="match status" value="1"/>
</dbReference>
<dbReference type="SUPFAM" id="SSF55464">
    <property type="entry name" value="Origin of replication-binding domain, RBD-like"/>
    <property type="match status" value="1"/>
</dbReference>
<reference evidence="2" key="1">
    <citation type="journal article" date="2007" name="Plasmid">
        <title>TraA is required for megaplasmid conjugation in Rhodococcus erythropolis AN12.</title>
        <authorList>
            <person name="Yang J.C."/>
            <person name="Lessard P.A."/>
            <person name="Sengupta N."/>
            <person name="Windsor S.D."/>
            <person name="O'Brien X.M."/>
            <person name="Bramucci M."/>
            <person name="Tomb J.-F."/>
            <person name="Nagarajan V."/>
            <person name="Sinskey A.J."/>
        </authorList>
    </citation>
    <scope>NUCLEOTIDE SEQUENCE</scope>
    <source>
        <strain evidence="2">AN12</strain>
        <plasmid evidence="2">pREA400</plasmid>
    </source>
</reference>
<accession>Q1HG56</accession>
<feature type="domain" description="TrwC relaxase" evidence="1">
    <location>
        <begin position="9"/>
        <end position="420"/>
    </location>
</feature>
<sequence length="1506" mass="165251">MMTLHVLHAGDGYEYLTSQVATADREREHGQELTDYYSAHGTPPGTWFGGGLDDLARMDADTEIADEHRIADGATVSEPQMKALFGEGMHPNADRMVEASIKGGMDPKTAVKEARLGRKFPDFANDIPLLKAHRAALEQFAVDNARRPSKAESGALMEKVGTALFEETHQRSAQDPQELWSWISAQKNRVRQPVAGFDLVFTPPKSVSTMWALADDDLRRQIERIHHETVKDTLGWIEKEACFTRTGATSQEHQDTTGVVATLYDHYDSRAGDPNLHTHAVLSVKVCTEKDGKWRALFSSTLHRYGVPASQRYNAAIMSKLHTELGFGLTERSTGRGRQNVVEIAEVPQQLCEMFSSRRTQIETRRDQLVAEYRQKHDRMPSAKAMYALYQQANLDTRAGKQEPQTLREMQNNWITRSAQILGDDTAVGALAEQWRGVQREHAAGVREHQTMRKAGTPAEEAKRVVEHLENGRATWAITHVHSAVDANFAAVSFPDEAARAAAVKAVTEHVLGASVHLPAAELPPAPEALRRRDGEFILTNHGTALHTSASIITAEQFMLDATRTPTAYIAAQAGLDKVVEKIARTSDHPLNAGQRELAEHFVGSGTLLAVGVGPAGTGKTTSMKAVTDTWRATGHEVIALAPSAVAAETLGEEIDVTAHTLATLTYPWRGLEGHEPRSLPEHIEIPAGAMLLVDEASLASTKDLAAITEIAAAKGAVVRLLGDPNQLDAVETGGALRLLAEETNAPELTVVVRFGKDTEQAENSLALRHGEESSLELFYARGWVHEGTAAEMKDAAATAYLADIGAGKTSIVMLSTRDDVREVNLAIQAHYRAAGTAKAGNTVTLSDELDAGVGDIVLTRKNKRRLRTKGGKRRNMFVRNGDLWTVTAVNENGSLNLRSKTHEGTITLPARYVKRNTELGYAATVHRSQGITVDTSHTTVGHSTNRPGLYVATTRGRTENHLYVPVEPGVTQDTEGMHLGSINNPASREVLEKILANDNGHKAAITEIREALEHARSPERLREAYHAAHSRLRDRWLDDVLDRALPAALLATIAAENPGSLAELRTTLGQAHDRGDSARRIFNDALASGELHTARDVARVLNSRIIEATQAAAEAATERADTALPPLPPRTTSTDKELDDYARIVADRYATARPEHERTDGIGATIRRYDETRVQLDTTRIHRPVREAFEPEIAERILSEAGVQRLGRHLRKAALAGIAPEAVLSWHAQQLAARGEDVTAANLIKDMAPAITGATEKTNTRWAAEHDEILREHFPLAVAAAERTEDPRWNAAVGRIRELVTHAGFDIDDLCRTIETAAHSTAHVTGITDALDTIAPAASEPVDPAAPHWVPSPDLDAHLVDPTLAEQLDNTYTDIAAEHTANTRRIGTDDARGNDPELRFTEHLESRPEDPGMAAQWDRTAAEIQAYRDRHNITDTTSVTGDRPENKADIAPFNTVHRDIDALHDRMDEHREEQRRAERAQAKIEHHHTIAQHVEQEQRRRGPRL</sequence>
<dbReference type="Pfam" id="PF13604">
    <property type="entry name" value="AAA_30"/>
    <property type="match status" value="1"/>
</dbReference>
<dbReference type="InterPro" id="IPR014862">
    <property type="entry name" value="TrwC"/>
</dbReference>
<evidence type="ECO:0000313" key="2">
    <source>
        <dbReference type="EMBL" id="ABF48485.1"/>
    </source>
</evidence>
<geneLocation type="plasmid" evidence="2">
    <name>pREA400</name>
</geneLocation>
<keyword evidence="2" id="KW-0614">Plasmid</keyword>
<name>Q1HG56_RHOER</name>
<dbReference type="Pfam" id="PF08751">
    <property type="entry name" value="TrwC"/>
    <property type="match status" value="1"/>
</dbReference>
<protein>
    <submittedName>
        <fullName evidence="2">TraA</fullName>
    </submittedName>
</protein>
<evidence type="ECO:0000259" key="1">
    <source>
        <dbReference type="Pfam" id="PF08751"/>
    </source>
</evidence>
<dbReference type="EMBL" id="DQ489716">
    <property type="protein sequence ID" value="ABF48485.1"/>
    <property type="molecule type" value="Genomic_DNA"/>
</dbReference>
<dbReference type="CDD" id="cd18809">
    <property type="entry name" value="SF1_C_RecD"/>
    <property type="match status" value="1"/>
</dbReference>
<dbReference type="Gene3D" id="3.40.50.300">
    <property type="entry name" value="P-loop containing nucleotide triphosphate hydrolases"/>
    <property type="match status" value="2"/>
</dbReference>